<keyword evidence="2" id="KW-0472">Membrane</keyword>
<reference evidence="4 5" key="1">
    <citation type="submission" date="2015-10" db="EMBL/GenBank/DDBJ databases">
        <title>Draft genome sequence of Streptomyces yokosukanensis DSM 40224, type strain for the species Streptomyces yokosukanensis.</title>
        <authorList>
            <person name="Ruckert C."/>
            <person name="Winkler A."/>
            <person name="Kalinowski J."/>
            <person name="Kampfer P."/>
            <person name="Glaeser S."/>
        </authorList>
    </citation>
    <scope>NUCLEOTIDE SEQUENCE [LARGE SCALE GENOMIC DNA]</scope>
    <source>
        <strain evidence="4 5">DSM 40224</strain>
    </source>
</reference>
<evidence type="ECO:0000259" key="3">
    <source>
        <dbReference type="Pfam" id="PF13586"/>
    </source>
</evidence>
<keyword evidence="2" id="KW-1133">Transmembrane helix</keyword>
<feature type="region of interest" description="Disordered" evidence="1">
    <location>
        <begin position="1"/>
        <end position="24"/>
    </location>
</feature>
<keyword evidence="2" id="KW-0812">Transmembrane</keyword>
<dbReference type="Pfam" id="PF13586">
    <property type="entry name" value="DDE_Tnp_1_2"/>
    <property type="match status" value="1"/>
</dbReference>
<dbReference type="Proteomes" id="UP000053127">
    <property type="component" value="Unassembled WGS sequence"/>
</dbReference>
<dbReference type="PANTHER" id="PTHR30007">
    <property type="entry name" value="PHP DOMAIN PROTEIN"/>
    <property type="match status" value="1"/>
</dbReference>
<comment type="caution">
    <text evidence="4">The sequence shown here is derived from an EMBL/GenBank/DDBJ whole genome shotgun (WGS) entry which is preliminary data.</text>
</comment>
<feature type="transmembrane region" description="Helical" evidence="2">
    <location>
        <begin position="99"/>
        <end position="116"/>
    </location>
</feature>
<name>A0A101NKU3_9ACTN</name>
<dbReference type="AlphaFoldDB" id="A0A101NKU3"/>
<organism evidence="4 5">
    <name type="scientific">Streptomyces yokosukanensis</name>
    <dbReference type="NCBI Taxonomy" id="67386"/>
    <lineage>
        <taxon>Bacteria</taxon>
        <taxon>Bacillati</taxon>
        <taxon>Actinomycetota</taxon>
        <taxon>Actinomycetes</taxon>
        <taxon>Kitasatosporales</taxon>
        <taxon>Streptomycetaceae</taxon>
        <taxon>Streptomyces</taxon>
    </lineage>
</organism>
<dbReference type="EMBL" id="LMWN01000115">
    <property type="protein sequence ID" value="KUM95188.1"/>
    <property type="molecule type" value="Genomic_DNA"/>
</dbReference>
<gene>
    <name evidence="4" type="ORF">AQI95_43375</name>
</gene>
<feature type="domain" description="Transposase DDE" evidence="3">
    <location>
        <begin position="21"/>
        <end position="107"/>
    </location>
</feature>
<dbReference type="PANTHER" id="PTHR30007:SF1">
    <property type="entry name" value="BLR1914 PROTEIN"/>
    <property type="match status" value="1"/>
</dbReference>
<dbReference type="InterPro" id="IPR025668">
    <property type="entry name" value="Tnp_DDE_dom"/>
</dbReference>
<dbReference type="STRING" id="67386.AQI95_43375"/>
<feature type="region of interest" description="Disordered" evidence="1">
    <location>
        <begin position="44"/>
        <end position="71"/>
    </location>
</feature>
<evidence type="ECO:0000313" key="5">
    <source>
        <dbReference type="Proteomes" id="UP000053127"/>
    </source>
</evidence>
<sequence>MARLRVPRRRGRPRTRPAAVPADKAYSSRAIREHLRRRGIRAVMPVPADQRGHRLRSGSRGGRPPAFDRETYKQRNTVERCINRLKQWRGIATRYAKTAAIYLAGLHVASIFLWSAR</sequence>
<evidence type="ECO:0000313" key="4">
    <source>
        <dbReference type="EMBL" id="KUM95188.1"/>
    </source>
</evidence>
<protein>
    <submittedName>
        <fullName evidence="4">Transposase</fullName>
    </submittedName>
</protein>
<evidence type="ECO:0000256" key="2">
    <source>
        <dbReference type="SAM" id="Phobius"/>
    </source>
</evidence>
<proteinExistence type="predicted"/>
<feature type="compositionally biased region" description="Basic residues" evidence="1">
    <location>
        <begin position="1"/>
        <end position="15"/>
    </location>
</feature>
<evidence type="ECO:0000256" key="1">
    <source>
        <dbReference type="SAM" id="MobiDB-lite"/>
    </source>
</evidence>
<accession>A0A101NKU3</accession>
<keyword evidence="5" id="KW-1185">Reference proteome</keyword>